<sequence>MSAGAHAQGYADYHGAWQGTLLFSSLDKGGFQVTRHASSPARLQIAADGGVSGQLPAVRCTIAGTAADFRTPAHAELQLDLSACQDARLNGRYQGRLLTSLALEHASLRAKATAAFDREPVEISGILRR</sequence>
<accession>A0A2W5QGR8</accession>
<reference evidence="1 2" key="1">
    <citation type="submission" date="2017-08" db="EMBL/GenBank/DDBJ databases">
        <title>Infants hospitalized years apart are colonized by the same room-sourced microbial strains.</title>
        <authorList>
            <person name="Brooks B."/>
            <person name="Olm M.R."/>
            <person name="Firek B.A."/>
            <person name="Baker R."/>
            <person name="Thomas B.C."/>
            <person name="Morowitz M.J."/>
            <person name="Banfield J.F."/>
        </authorList>
    </citation>
    <scope>NUCLEOTIDE SEQUENCE [LARGE SCALE GENOMIC DNA]</scope>
    <source>
        <strain evidence="1">S2_005_003_R2_41</strain>
    </source>
</reference>
<dbReference type="EMBL" id="QFPP01000970">
    <property type="protein sequence ID" value="PZQ53873.1"/>
    <property type="molecule type" value="Genomic_DNA"/>
</dbReference>
<name>A0A2W5QGR8_VARPD</name>
<gene>
    <name evidence="1" type="ORF">DI563_32930</name>
</gene>
<proteinExistence type="predicted"/>
<dbReference type="AlphaFoldDB" id="A0A2W5QGR8"/>
<evidence type="ECO:0000313" key="1">
    <source>
        <dbReference type="EMBL" id="PZQ53873.1"/>
    </source>
</evidence>
<dbReference type="Proteomes" id="UP000249135">
    <property type="component" value="Unassembled WGS sequence"/>
</dbReference>
<organism evidence="1 2">
    <name type="scientific">Variovorax paradoxus</name>
    <dbReference type="NCBI Taxonomy" id="34073"/>
    <lineage>
        <taxon>Bacteria</taxon>
        <taxon>Pseudomonadati</taxon>
        <taxon>Pseudomonadota</taxon>
        <taxon>Betaproteobacteria</taxon>
        <taxon>Burkholderiales</taxon>
        <taxon>Comamonadaceae</taxon>
        <taxon>Variovorax</taxon>
    </lineage>
</organism>
<protein>
    <submittedName>
        <fullName evidence="1">Uncharacterized protein</fullName>
    </submittedName>
</protein>
<comment type="caution">
    <text evidence="1">The sequence shown here is derived from an EMBL/GenBank/DDBJ whole genome shotgun (WGS) entry which is preliminary data.</text>
</comment>
<evidence type="ECO:0000313" key="2">
    <source>
        <dbReference type="Proteomes" id="UP000249135"/>
    </source>
</evidence>